<dbReference type="PROSITE" id="PS51194">
    <property type="entry name" value="HELICASE_CTER"/>
    <property type="match status" value="1"/>
</dbReference>
<dbReference type="GO" id="GO:0008094">
    <property type="term" value="F:ATP-dependent activity, acting on DNA"/>
    <property type="evidence" value="ECO:0007669"/>
    <property type="project" value="TreeGrafter"/>
</dbReference>
<protein>
    <recommendedName>
        <fullName evidence="5">Helicase C-terminal domain-containing protein</fullName>
    </recommendedName>
</protein>
<dbReference type="CDD" id="cd18793">
    <property type="entry name" value="SF2_C_SNF"/>
    <property type="match status" value="1"/>
</dbReference>
<feature type="compositionally biased region" description="Basic and acidic residues" evidence="4">
    <location>
        <begin position="520"/>
        <end position="537"/>
    </location>
</feature>
<dbReference type="AlphaFoldDB" id="A0A409WVW3"/>
<evidence type="ECO:0000256" key="4">
    <source>
        <dbReference type="SAM" id="MobiDB-lite"/>
    </source>
</evidence>
<evidence type="ECO:0000313" key="6">
    <source>
        <dbReference type="EMBL" id="PPQ82663.1"/>
    </source>
</evidence>
<dbReference type="Gene3D" id="3.40.50.300">
    <property type="entry name" value="P-loop containing nucleotide triphosphate hydrolases"/>
    <property type="match status" value="1"/>
</dbReference>
<dbReference type="InterPro" id="IPR027417">
    <property type="entry name" value="P-loop_NTPase"/>
</dbReference>
<dbReference type="InterPro" id="IPR049730">
    <property type="entry name" value="SNF2/RAD54-like_C"/>
</dbReference>
<reference evidence="6 7" key="1">
    <citation type="journal article" date="2018" name="Evol. Lett.">
        <title>Horizontal gene cluster transfer increased hallucinogenic mushroom diversity.</title>
        <authorList>
            <person name="Reynolds H.T."/>
            <person name="Vijayakumar V."/>
            <person name="Gluck-Thaler E."/>
            <person name="Korotkin H.B."/>
            <person name="Matheny P.B."/>
            <person name="Slot J.C."/>
        </authorList>
    </citation>
    <scope>NUCLEOTIDE SEQUENCE [LARGE SCALE GENOMIC DNA]</scope>
    <source>
        <strain evidence="6 7">SRW20</strain>
    </source>
</reference>
<keyword evidence="7" id="KW-1185">Reference proteome</keyword>
<dbReference type="EMBL" id="NHYE01004719">
    <property type="protein sequence ID" value="PPQ82663.1"/>
    <property type="molecule type" value="Genomic_DNA"/>
</dbReference>
<dbReference type="PANTHER" id="PTHR45626:SF26">
    <property type="entry name" value="FAMILY HELICASE, PUTATIVE (AFU_ORTHOLOGUE AFUA_2G09120)-RELATED"/>
    <property type="match status" value="1"/>
</dbReference>
<dbReference type="PANTHER" id="PTHR45626">
    <property type="entry name" value="TRANSCRIPTION TERMINATION FACTOR 2-RELATED"/>
    <property type="match status" value="1"/>
</dbReference>
<evidence type="ECO:0000313" key="7">
    <source>
        <dbReference type="Proteomes" id="UP000284706"/>
    </source>
</evidence>
<dbReference type="Proteomes" id="UP000284706">
    <property type="component" value="Unassembled WGS sequence"/>
</dbReference>
<evidence type="ECO:0000256" key="1">
    <source>
        <dbReference type="ARBA" id="ARBA00022741"/>
    </source>
</evidence>
<dbReference type="InterPro" id="IPR050628">
    <property type="entry name" value="SNF2_RAD54_helicase_TF"/>
</dbReference>
<dbReference type="InParanoid" id="A0A409WVW3"/>
<evidence type="ECO:0000256" key="2">
    <source>
        <dbReference type="ARBA" id="ARBA00022801"/>
    </source>
</evidence>
<dbReference type="OrthoDB" id="3270319at2759"/>
<name>A0A409WVW3_9AGAR</name>
<dbReference type="GO" id="GO:0016787">
    <property type="term" value="F:hydrolase activity"/>
    <property type="evidence" value="ECO:0007669"/>
    <property type="project" value="UniProtKB-KW"/>
</dbReference>
<keyword evidence="1" id="KW-0547">Nucleotide-binding</keyword>
<feature type="compositionally biased region" description="Polar residues" evidence="4">
    <location>
        <begin position="410"/>
        <end position="419"/>
    </location>
</feature>
<feature type="region of interest" description="Disordered" evidence="4">
    <location>
        <begin position="407"/>
        <end position="589"/>
    </location>
</feature>
<accession>A0A409WVW3</accession>
<evidence type="ECO:0000256" key="3">
    <source>
        <dbReference type="ARBA" id="ARBA00022840"/>
    </source>
</evidence>
<dbReference type="InterPro" id="IPR001650">
    <property type="entry name" value="Helicase_C-like"/>
</dbReference>
<feature type="domain" description="Helicase C-terminal" evidence="5">
    <location>
        <begin position="66"/>
        <end position="229"/>
    </location>
</feature>
<feature type="compositionally biased region" description="Polar residues" evidence="4">
    <location>
        <begin position="571"/>
        <end position="589"/>
    </location>
</feature>
<dbReference type="SMART" id="SM00490">
    <property type="entry name" value="HELICc"/>
    <property type="match status" value="1"/>
</dbReference>
<dbReference type="GO" id="GO:0005524">
    <property type="term" value="F:ATP binding"/>
    <property type="evidence" value="ECO:0007669"/>
    <property type="project" value="UniProtKB-KW"/>
</dbReference>
<proteinExistence type="predicted"/>
<organism evidence="6 7">
    <name type="scientific">Gymnopilus dilepis</name>
    <dbReference type="NCBI Taxonomy" id="231916"/>
    <lineage>
        <taxon>Eukaryota</taxon>
        <taxon>Fungi</taxon>
        <taxon>Dikarya</taxon>
        <taxon>Basidiomycota</taxon>
        <taxon>Agaricomycotina</taxon>
        <taxon>Agaricomycetes</taxon>
        <taxon>Agaricomycetidae</taxon>
        <taxon>Agaricales</taxon>
        <taxon>Agaricineae</taxon>
        <taxon>Hymenogastraceae</taxon>
        <taxon>Gymnopilus</taxon>
    </lineage>
</organism>
<feature type="region of interest" description="Disordered" evidence="4">
    <location>
        <begin position="240"/>
        <end position="260"/>
    </location>
</feature>
<keyword evidence="2" id="KW-0378">Hydrolase</keyword>
<comment type="caution">
    <text evidence="6">The sequence shown here is derived from an EMBL/GenBank/DDBJ whole genome shotgun (WGS) entry which is preliminary data.</text>
</comment>
<evidence type="ECO:0000259" key="5">
    <source>
        <dbReference type="PROSITE" id="PS51194"/>
    </source>
</evidence>
<feature type="compositionally biased region" description="Polar residues" evidence="4">
    <location>
        <begin position="540"/>
        <end position="555"/>
    </location>
</feature>
<gene>
    <name evidence="6" type="ORF">CVT26_001000</name>
</gene>
<dbReference type="STRING" id="231916.A0A409WVW3"/>
<dbReference type="GO" id="GO:0006281">
    <property type="term" value="P:DNA repair"/>
    <property type="evidence" value="ECO:0007669"/>
    <property type="project" value="TreeGrafter"/>
</dbReference>
<dbReference type="GO" id="GO:0005634">
    <property type="term" value="C:nucleus"/>
    <property type="evidence" value="ECO:0007669"/>
    <property type="project" value="TreeGrafter"/>
</dbReference>
<dbReference type="SUPFAM" id="SSF52540">
    <property type="entry name" value="P-loop containing nucleoside triphosphate hydrolases"/>
    <property type="match status" value="1"/>
</dbReference>
<dbReference type="Pfam" id="PF00271">
    <property type="entry name" value="Helicase_C"/>
    <property type="match status" value="1"/>
</dbReference>
<sequence>MAVGYAQESKGPIPRFSSLEEWEQAKSTKMDVVAQIIRHMLSSDQAPPVTFVDGVPIFPSIPISSDEEARFNKVAVFQDFPSLGSVLRNVRVTNNLLMPAEVIQVLELYGIEHLYIDGQTSYEKRSRIVHQFNTDCTVRVLIFSSVGSVGLNLARANTIIFLDQPWSAQDERQIRGRVHRQPQKLKVYSYHILAKDTADIILSEQARGKRDMMEAFLSKEKGQELYDLFSGKSLLHENDDDIEEPRDIDHSKATRRKGKTKALPNIAEEPLPTLLEPLRHTISSSVGKPELDLTPREEGTQLNTTTSCIPVNFAESMQSRRIPQTNENNFDLEGKLILEVVTQDALHKITPSPPAVGLPPITPQRQKGRVATAAHMSYIQVLTLMPPWYQKLVWLNKWRRYYPGHMLFGSPQSRPQTPMQKRKKVNNFRLQLSPLKPSHKRKANDISDSLQDPEPARQSLTPLSRSERSDHTSATNDESGNIHKAVPALNLGPYPAKHIAHDPSSGLFNTGSLHTRKAKSHPEPPPEALIPKKKDAPLKGSSSSNALYRQANSRVTDSRKLPPFVGKSEKNNQNIFRPSPLISGNNGNTLTRVRGPFMSSHTQALHGSLSHDRTIATLMQKGFADPNAPRKDGEQQ</sequence>
<keyword evidence="3" id="KW-0067">ATP-binding</keyword>